<protein>
    <submittedName>
        <fullName evidence="5">Multiple antibiotic resistance protein marA</fullName>
    </submittedName>
</protein>
<reference evidence="5 6" key="1">
    <citation type="submission" date="2015-09" db="EMBL/GenBank/DDBJ databases">
        <authorList>
            <consortium name="Pathogen Informatics"/>
        </authorList>
    </citation>
    <scope>NUCLEOTIDE SEQUENCE [LARGE SCALE GENOMIC DNA]</scope>
    <source>
        <strain evidence="5 6">2789STDY5834861</strain>
    </source>
</reference>
<gene>
    <name evidence="5" type="primary">marA</name>
    <name evidence="5" type="ORF">ERS852476_01519</name>
</gene>
<dbReference type="InterPro" id="IPR014710">
    <property type="entry name" value="RmlC-like_jellyroll"/>
</dbReference>
<dbReference type="EMBL" id="CYZP01000011">
    <property type="protein sequence ID" value="CUN96089.1"/>
    <property type="molecule type" value="Genomic_DNA"/>
</dbReference>
<dbReference type="Gene3D" id="1.10.10.60">
    <property type="entry name" value="Homeodomain-like"/>
    <property type="match status" value="2"/>
</dbReference>
<evidence type="ECO:0000256" key="2">
    <source>
        <dbReference type="ARBA" id="ARBA00023125"/>
    </source>
</evidence>
<dbReference type="Pfam" id="PF02311">
    <property type="entry name" value="AraC_binding"/>
    <property type="match status" value="1"/>
</dbReference>
<dbReference type="AlphaFoldDB" id="A0A174B7A5"/>
<dbReference type="InterPro" id="IPR018062">
    <property type="entry name" value="HTH_AraC-typ_CS"/>
</dbReference>
<dbReference type="SMART" id="SM00342">
    <property type="entry name" value="HTH_ARAC"/>
    <property type="match status" value="1"/>
</dbReference>
<dbReference type="Proteomes" id="UP000095645">
    <property type="component" value="Unassembled WGS sequence"/>
</dbReference>
<name>A0A174B7A5_9FIRM</name>
<sequence>MLLSEQFYQTEKTGYLNEQFRLFHLKDQTRKEFSYHYHDFHKVVIFISGKAAYHIEGKAYQLKPWDILLVNRHAIHRPEIDPSVPYERFILWIQNDIPWQELLKCFQKANDRSYNLVRLNSALQEKMKDILFELENSAKSDEYGREILTQSLFLQFMVYLNRIFLEKQYIFDKKSYTFDSQIASILQYINHNLKEDLSVETLSARYYVSKYHLMRKFKQETGYTLHNYIVNKRLLMARTLISNGMPVTKAAQESGFAEYSTFSRAYRKQFKTNPSEELPHYSNPLK</sequence>
<dbReference type="Pfam" id="PF12833">
    <property type="entry name" value="HTH_18"/>
    <property type="match status" value="1"/>
</dbReference>
<dbReference type="PANTHER" id="PTHR43280:SF34">
    <property type="entry name" value="ARAC-FAMILY TRANSCRIPTIONAL REGULATOR"/>
    <property type="match status" value="1"/>
</dbReference>
<evidence type="ECO:0000256" key="3">
    <source>
        <dbReference type="ARBA" id="ARBA00023163"/>
    </source>
</evidence>
<dbReference type="PANTHER" id="PTHR43280">
    <property type="entry name" value="ARAC-FAMILY TRANSCRIPTIONAL REGULATOR"/>
    <property type="match status" value="1"/>
</dbReference>
<dbReference type="PROSITE" id="PS01124">
    <property type="entry name" value="HTH_ARAC_FAMILY_2"/>
    <property type="match status" value="1"/>
</dbReference>
<keyword evidence="2" id="KW-0238">DNA-binding</keyword>
<accession>A0A174B7A5</accession>
<evidence type="ECO:0000313" key="6">
    <source>
        <dbReference type="Proteomes" id="UP000095645"/>
    </source>
</evidence>
<dbReference type="InterPro" id="IPR009057">
    <property type="entry name" value="Homeodomain-like_sf"/>
</dbReference>
<dbReference type="GO" id="GO:0003700">
    <property type="term" value="F:DNA-binding transcription factor activity"/>
    <property type="evidence" value="ECO:0007669"/>
    <property type="project" value="InterPro"/>
</dbReference>
<organism evidence="5 6">
    <name type="scientific">Blautia obeum</name>
    <dbReference type="NCBI Taxonomy" id="40520"/>
    <lineage>
        <taxon>Bacteria</taxon>
        <taxon>Bacillati</taxon>
        <taxon>Bacillota</taxon>
        <taxon>Clostridia</taxon>
        <taxon>Lachnospirales</taxon>
        <taxon>Lachnospiraceae</taxon>
        <taxon>Blautia</taxon>
    </lineage>
</organism>
<keyword evidence="3" id="KW-0804">Transcription</keyword>
<dbReference type="GO" id="GO:0043565">
    <property type="term" value="F:sequence-specific DNA binding"/>
    <property type="evidence" value="ECO:0007669"/>
    <property type="project" value="InterPro"/>
</dbReference>
<evidence type="ECO:0000256" key="1">
    <source>
        <dbReference type="ARBA" id="ARBA00023015"/>
    </source>
</evidence>
<dbReference type="SUPFAM" id="SSF51215">
    <property type="entry name" value="Regulatory protein AraC"/>
    <property type="match status" value="1"/>
</dbReference>
<feature type="domain" description="HTH araC/xylS-type" evidence="4">
    <location>
        <begin position="183"/>
        <end position="280"/>
    </location>
</feature>
<dbReference type="InterPro" id="IPR003313">
    <property type="entry name" value="AraC-bd"/>
</dbReference>
<dbReference type="InterPro" id="IPR037923">
    <property type="entry name" value="HTH-like"/>
</dbReference>
<dbReference type="PROSITE" id="PS00041">
    <property type="entry name" value="HTH_ARAC_FAMILY_1"/>
    <property type="match status" value="1"/>
</dbReference>
<dbReference type="RefSeq" id="WP_008706276.1">
    <property type="nucleotide sequence ID" value="NZ_CYZP01000011.1"/>
</dbReference>
<proteinExistence type="predicted"/>
<evidence type="ECO:0000259" key="4">
    <source>
        <dbReference type="PROSITE" id="PS01124"/>
    </source>
</evidence>
<dbReference type="InterPro" id="IPR018060">
    <property type="entry name" value="HTH_AraC"/>
</dbReference>
<dbReference type="Gene3D" id="2.60.120.10">
    <property type="entry name" value="Jelly Rolls"/>
    <property type="match status" value="1"/>
</dbReference>
<keyword evidence="1" id="KW-0805">Transcription regulation</keyword>
<evidence type="ECO:0000313" key="5">
    <source>
        <dbReference type="EMBL" id="CUN96089.1"/>
    </source>
</evidence>
<dbReference type="SUPFAM" id="SSF46689">
    <property type="entry name" value="Homeodomain-like"/>
    <property type="match status" value="2"/>
</dbReference>